<protein>
    <submittedName>
        <fullName evidence="1">DNA-binding transcriptional regulator, FrmR family</fullName>
    </submittedName>
</protein>
<dbReference type="EMBL" id="FOQA01000001">
    <property type="protein sequence ID" value="SFH58402.1"/>
    <property type="molecule type" value="Genomic_DNA"/>
</dbReference>
<dbReference type="GO" id="GO:0045892">
    <property type="term" value="P:negative regulation of DNA-templated transcription"/>
    <property type="evidence" value="ECO:0007669"/>
    <property type="project" value="UniProtKB-ARBA"/>
</dbReference>
<reference evidence="2" key="1">
    <citation type="submission" date="2016-10" db="EMBL/GenBank/DDBJ databases">
        <authorList>
            <person name="Varghese N."/>
            <person name="Submissions S."/>
        </authorList>
    </citation>
    <scope>NUCLEOTIDE SEQUENCE [LARGE SCALE GENOMIC DNA]</scope>
    <source>
        <strain evidence="2">Z-7934</strain>
    </source>
</reference>
<proteinExistence type="predicted"/>
<dbReference type="AlphaFoldDB" id="A0A1I3B850"/>
<sequence length="86" mass="9926">MLEDTARKDLIKRLKTIRGHIQGVEKMIEENKECDAVMQQITAIKSSVEKVGWILIKDHAAECIIKNPSDREEVNRTIHKIAQFLK</sequence>
<keyword evidence="1" id="KW-0238">DNA-binding</keyword>
<dbReference type="Gene3D" id="1.20.58.1000">
    <property type="entry name" value="Metal-sensitive repressor, helix protomer"/>
    <property type="match status" value="1"/>
</dbReference>
<dbReference type="InterPro" id="IPR003735">
    <property type="entry name" value="Metal_Tscrpt_repr"/>
</dbReference>
<name>A0A1I3B850_9FIRM</name>
<dbReference type="STRING" id="69895.SAMN05192551_101644"/>
<organism evidence="1 2">
    <name type="scientific">Tindallia magadiensis</name>
    <dbReference type="NCBI Taxonomy" id="69895"/>
    <lineage>
        <taxon>Bacteria</taxon>
        <taxon>Bacillati</taxon>
        <taxon>Bacillota</taxon>
        <taxon>Clostridia</taxon>
        <taxon>Peptostreptococcales</taxon>
        <taxon>Tindalliaceae</taxon>
        <taxon>Tindallia</taxon>
    </lineage>
</organism>
<dbReference type="GO" id="GO:0046872">
    <property type="term" value="F:metal ion binding"/>
    <property type="evidence" value="ECO:0007669"/>
    <property type="project" value="InterPro"/>
</dbReference>
<evidence type="ECO:0000313" key="2">
    <source>
        <dbReference type="Proteomes" id="UP000199287"/>
    </source>
</evidence>
<dbReference type="Proteomes" id="UP000199287">
    <property type="component" value="Unassembled WGS sequence"/>
</dbReference>
<gene>
    <name evidence="1" type="ORF">SAMN05192551_101644</name>
</gene>
<dbReference type="PANTHER" id="PTHR33677">
    <property type="entry name" value="TRANSCRIPTIONAL REPRESSOR FRMR-RELATED"/>
    <property type="match status" value="1"/>
</dbReference>
<keyword evidence="2" id="KW-1185">Reference proteome</keyword>
<dbReference type="GO" id="GO:0003677">
    <property type="term" value="F:DNA binding"/>
    <property type="evidence" value="ECO:0007669"/>
    <property type="project" value="UniProtKB-KW"/>
</dbReference>
<dbReference type="Pfam" id="PF02583">
    <property type="entry name" value="Trns_repr_metal"/>
    <property type="match status" value="1"/>
</dbReference>
<dbReference type="InterPro" id="IPR038390">
    <property type="entry name" value="Metal_Tscrpt_repr_sf"/>
</dbReference>
<dbReference type="CDD" id="cd10148">
    <property type="entry name" value="CsoR-like_DUF156"/>
    <property type="match status" value="1"/>
</dbReference>
<evidence type="ECO:0000313" key="1">
    <source>
        <dbReference type="EMBL" id="SFH58402.1"/>
    </source>
</evidence>
<accession>A0A1I3B850</accession>